<dbReference type="InterPro" id="IPR050951">
    <property type="entry name" value="Retrovirus_Pol_polyprotein"/>
</dbReference>
<evidence type="ECO:0000259" key="4">
    <source>
        <dbReference type="PROSITE" id="PS50209"/>
    </source>
</evidence>
<dbReference type="SUPFAM" id="SSF47986">
    <property type="entry name" value="DEATH domain"/>
    <property type="match status" value="1"/>
</dbReference>
<dbReference type="CDD" id="cd01671">
    <property type="entry name" value="CARD"/>
    <property type="match status" value="1"/>
</dbReference>
<dbReference type="EMBL" id="VSWD01000010">
    <property type="protein sequence ID" value="KAK3092034.1"/>
    <property type="molecule type" value="Genomic_DNA"/>
</dbReference>
<dbReference type="SUPFAM" id="SSF53098">
    <property type="entry name" value="Ribonuclease H-like"/>
    <property type="match status" value="1"/>
</dbReference>
<proteinExistence type="predicted"/>
<evidence type="ECO:0000313" key="8">
    <source>
        <dbReference type="Proteomes" id="UP001186944"/>
    </source>
</evidence>
<dbReference type="SUPFAM" id="SSF47353">
    <property type="entry name" value="Retrovirus capsid dimerization domain-like"/>
    <property type="match status" value="1"/>
</dbReference>
<dbReference type="InterPro" id="IPR043502">
    <property type="entry name" value="DNA/RNA_pol_sf"/>
</dbReference>
<feature type="region of interest" description="Disordered" evidence="3">
    <location>
        <begin position="350"/>
        <end position="399"/>
    </location>
</feature>
<dbReference type="CDD" id="cd01647">
    <property type="entry name" value="RT_LTR"/>
    <property type="match status" value="1"/>
</dbReference>
<dbReference type="GO" id="GO:0003676">
    <property type="term" value="F:nucleic acid binding"/>
    <property type="evidence" value="ECO:0007669"/>
    <property type="project" value="InterPro"/>
</dbReference>
<dbReference type="Proteomes" id="UP001186944">
    <property type="component" value="Unassembled WGS sequence"/>
</dbReference>
<keyword evidence="8" id="KW-1185">Reference proteome</keyword>
<dbReference type="Pfam" id="PF00665">
    <property type="entry name" value="rve"/>
    <property type="match status" value="1"/>
</dbReference>
<dbReference type="SUPFAM" id="SSF56672">
    <property type="entry name" value="DNA/RNA polymerases"/>
    <property type="match status" value="1"/>
</dbReference>
<dbReference type="InterPro" id="IPR041577">
    <property type="entry name" value="RT_RNaseH_2"/>
</dbReference>
<dbReference type="GO" id="GO:0003824">
    <property type="term" value="F:catalytic activity"/>
    <property type="evidence" value="ECO:0007669"/>
    <property type="project" value="UniProtKB-KW"/>
</dbReference>
<sequence>MVFSVTEFLKSPTVDEFESLKKDDLIGLGLHLKLDVKSSMRKQEIRNIVAKKLLAKEIFSSYDFPVEPVSSETKMSKFEFELEKMKIQLQFEKEEKERQFQIEREEKERQFQIEREEKERQFEKEEKIRQFEREKEEREKQERMHEKELQFELEKLKLEKSAKENPVPSLVKSEFDAAKNIRLVPKFQEKSVDKYFPHFEKIAANLKWPRDFWPTLLQSVLIGKAAEVYSALSIAESSDYDKVKDTILRAYQLVPEAYRQKFRKYKKFENQTYVEFAREKEDLFDQWFRSKKIPNSFDNLRQIILIEEFKECVHQDLRTHLEDKNVKTLEEAAVLSDTYALTHKKNFVSKTQSSDSAKTSGVPKKNLQESQSSISSQSPSQGGSTSGPRSERSEASPGVGSLPTCNYCKKKGHVIGECLKLKKKKELKSQACASVRNDRKALDSICSDTPEIQGSKSSSDDFVEDHYKPFLSQGFVSLSDSSEALPVQILRDTGAAQTLLLEGSLPLSEHTFTGRSVLLQGVELGVIDVHLHKIYLKSDLITGPVIVGVRPTLPVQGVSLLLGNDLAGGKVVADPIVCEKITSDVVSDDEDDDLYPACAVTRAMARNRLKEAESTSALNEDHPSEDIDLSDTFMSTIDDNVPETSVPLHVDKSPAVPGDDSHPPLDRDTDALSREQLLSEQTKDPEIIRLSKRALPREEADKVGECFYIQDGILMRKWRPPDAPPNEVWRVVHQIVVPVAYRGDIMSLAHDTPMAGHLGVNKTYNRISSHFYWPKLRKDVSEFCKSCHSCQMVGKPNQVIPPAPLQPIPAFEEPFSRVLVDCVGPLPRTRSGNQYLLTIMCTSTRFPEAIPLRNIKAKTIVKALTKFFSFVGAPKAIQSDQGSNFMSGLFQQVMHELGIRQYKSSAYHPESQGALERFHQTLKTMMKTYCHQYGKDWDEGVHLVLFAAREAVQESLGFSPFELVFGHTVRGPLKLLKEKWLTVTSDLNLLDYVSNFKEKLYNACKLAQENLKTSQMKMKTWYDKDARNRVFKPGDKVLVFLPIPGHPLQARYFGPYEIESKISDVNYVVKTPGRRKEKRVCHVNMLKEYFDRSDRNFVKPVSTLANVNTLENCVEPECNEETVEKDFAQSVRLKNSEILTNPEVKLGHLTVHQKEEVHQLMREYTTIFPDVPKKTNASHHDVIVGDASPIKQHPYRLNPIKLQYMRKEIQYMLENDIIEPRNSDWSSPCILVPKPDGTYRLCTDFRKVNSVTKTDSYPIPRIDDCIDKIGSAKFVSKFDLLKGYWQVPLTERAREISAFATPDGLYQYKVMPFGMKNAPATFQRMIHSLLNHLEGCEAYIDDVIIYSDTWNDHLRIMRTFFDILAKANLTVNLAKSEFCHATVEYLGHKVGQGFVTPIMAKVEAISKFPIPTNKKEIMRFLGMAGFYRKFCPNFSSVVGPLTNLLQKKVNFAWTNDCDESFKKIKCVLMNSPVLSAPNFDKQFKLTVDASDVGIGAALFQENDDGVDRVVYFNPFNNVWTLIFRERLCLPETIHSIDLVDRNGHFDPDIVLYSNTADIPRVRTTRYGLQSFRYTAPKIWNSLPNEMMDMNNQNPASPNGLTLMKQHDDLHLICLQMFRLQDEVANLTQAVGRLSVSMETLLDNDREHKKNYSAINAQLHILQERLRSIEENHEIPLHSAYRKPHGLPYQRRADGDELSGAETIHRECLTEHLESMVRNFDLSNNCLLDDLLGEDCLTQDEAAVIRDWPDRKDQIRKLIIHIAKRSKAKFVKFLETIEREGFYPYIAKALKDTYEKRISEELGKECLLCAIKSDVAVRDVVDKLCKHKLVDFDFLDLVMKNTLVKDQSHLWEVIFSHVDSAPSKLHAIKILQEALTVKHENLAAKLGQYNPRPFSNHQCMTKLQQFLSRIPVSSNSLRSLSSLDEMSTTSEIPEKRFDSVEDNRIQSQDIDSTVEENTSNLPSTVEWVYQHSKPLSDEHDVTSTTSEPLFGLDEDGKSHQPQPSKAWEARTELTQTTEKSTYELGGDAIGCIQGSGDHNPLNLSDENLMSIGSRPLSAETKEKRKVLRKRREKNLQGNITLDVSKVPEAVQSESKETQTPDTTVESIGFTFPNEQIDDT</sequence>
<dbReference type="Gene3D" id="1.10.340.70">
    <property type="match status" value="1"/>
</dbReference>
<dbReference type="InterPro" id="IPR003309">
    <property type="entry name" value="SCAN_dom"/>
</dbReference>
<feature type="compositionally biased region" description="Low complexity" evidence="3">
    <location>
        <begin position="370"/>
        <end position="388"/>
    </location>
</feature>
<dbReference type="InterPro" id="IPR038269">
    <property type="entry name" value="SCAN_sf"/>
</dbReference>
<feature type="region of interest" description="Disordered" evidence="3">
    <location>
        <begin position="2077"/>
        <end position="2118"/>
    </location>
</feature>
<evidence type="ECO:0000259" key="5">
    <source>
        <dbReference type="PROSITE" id="PS50878"/>
    </source>
</evidence>
<feature type="region of interest" description="Disordered" evidence="3">
    <location>
        <begin position="1975"/>
        <end position="2005"/>
    </location>
</feature>
<reference evidence="7" key="1">
    <citation type="submission" date="2019-08" db="EMBL/GenBank/DDBJ databases">
        <title>The improved chromosome-level genome for the pearl oyster Pinctada fucata martensii using PacBio sequencing and Hi-C.</title>
        <authorList>
            <person name="Zheng Z."/>
        </authorList>
    </citation>
    <scope>NUCLEOTIDE SEQUENCE</scope>
    <source>
        <strain evidence="7">ZZ-2019</strain>
        <tissue evidence="7">Adductor muscle</tissue>
    </source>
</reference>
<dbReference type="InterPro" id="IPR011029">
    <property type="entry name" value="DEATH-like_dom_sf"/>
</dbReference>
<dbReference type="GO" id="GO:0015074">
    <property type="term" value="P:DNA integration"/>
    <property type="evidence" value="ECO:0007669"/>
    <property type="project" value="InterPro"/>
</dbReference>
<evidence type="ECO:0008006" key="9">
    <source>
        <dbReference type="Google" id="ProtNLM"/>
    </source>
</evidence>
<dbReference type="Pfam" id="PF22938">
    <property type="entry name" value="Integrase_p58_C"/>
    <property type="match status" value="1"/>
</dbReference>
<dbReference type="PANTHER" id="PTHR37984">
    <property type="entry name" value="PROTEIN CBG26694"/>
    <property type="match status" value="1"/>
</dbReference>
<dbReference type="InterPro" id="IPR043128">
    <property type="entry name" value="Rev_trsase/Diguanyl_cyclase"/>
</dbReference>
<feature type="domain" description="Integrase catalytic" evidence="6">
    <location>
        <begin position="810"/>
        <end position="968"/>
    </location>
</feature>
<accession>A0AA89BV40</accession>
<comment type="caution">
    <text evidence="7">The sequence shown here is derived from an EMBL/GenBank/DDBJ whole genome shotgun (WGS) entry which is preliminary data.</text>
</comment>
<dbReference type="InterPro" id="IPR000477">
    <property type="entry name" value="RT_dom"/>
</dbReference>
<dbReference type="Pfam" id="PF02023">
    <property type="entry name" value="SCAN"/>
    <property type="match status" value="1"/>
</dbReference>
<keyword evidence="2" id="KW-0175">Coiled coil</keyword>
<dbReference type="GO" id="GO:0042981">
    <property type="term" value="P:regulation of apoptotic process"/>
    <property type="evidence" value="ECO:0007669"/>
    <property type="project" value="InterPro"/>
</dbReference>
<dbReference type="FunFam" id="1.10.340.70:FF:000001">
    <property type="entry name" value="Retrovirus-related Pol polyprotein from transposon gypsy-like Protein"/>
    <property type="match status" value="1"/>
</dbReference>
<evidence type="ECO:0000256" key="2">
    <source>
        <dbReference type="SAM" id="Coils"/>
    </source>
</evidence>
<name>A0AA89BV40_PINIB</name>
<dbReference type="InterPro" id="IPR041588">
    <property type="entry name" value="Integrase_H2C2"/>
</dbReference>
<evidence type="ECO:0000256" key="3">
    <source>
        <dbReference type="SAM" id="MobiDB-lite"/>
    </source>
</evidence>
<feature type="compositionally biased region" description="Basic and acidic residues" evidence="3">
    <location>
        <begin position="659"/>
        <end position="668"/>
    </location>
</feature>
<dbReference type="Gene3D" id="3.10.10.10">
    <property type="entry name" value="HIV Type 1 Reverse Transcriptase, subunit A, domain 1"/>
    <property type="match status" value="1"/>
</dbReference>
<gene>
    <name evidence="7" type="ORF">FSP39_024600</name>
</gene>
<dbReference type="InterPro" id="IPR012337">
    <property type="entry name" value="RNaseH-like_sf"/>
</dbReference>
<dbReference type="CDD" id="cd22249">
    <property type="entry name" value="UDM1_RNF168_RNF169-like"/>
    <property type="match status" value="1"/>
</dbReference>
<dbReference type="Pfam" id="PF00619">
    <property type="entry name" value="CARD"/>
    <property type="match status" value="1"/>
</dbReference>
<dbReference type="PROSITE" id="PS50209">
    <property type="entry name" value="CARD"/>
    <property type="match status" value="1"/>
</dbReference>
<dbReference type="InterPro" id="IPR036397">
    <property type="entry name" value="RNaseH_sf"/>
</dbReference>
<evidence type="ECO:0000259" key="6">
    <source>
        <dbReference type="PROSITE" id="PS50994"/>
    </source>
</evidence>
<dbReference type="InterPro" id="IPR001315">
    <property type="entry name" value="CARD"/>
</dbReference>
<dbReference type="Gene3D" id="1.10.533.10">
    <property type="entry name" value="Death Domain, Fas"/>
    <property type="match status" value="1"/>
</dbReference>
<dbReference type="InterPro" id="IPR054465">
    <property type="entry name" value="Integrase_p58-like_C"/>
</dbReference>
<feature type="domain" description="Reverse transcriptase" evidence="5">
    <location>
        <begin position="1213"/>
        <end position="1390"/>
    </location>
</feature>
<feature type="region of interest" description="Disordered" evidence="3">
    <location>
        <begin position="640"/>
        <end position="668"/>
    </location>
</feature>
<dbReference type="Gene3D" id="4.10.60.10">
    <property type="entry name" value="Zinc finger, CCHC-type"/>
    <property type="match status" value="1"/>
</dbReference>
<feature type="coiled-coil region" evidence="2">
    <location>
        <begin position="75"/>
        <end position="148"/>
    </location>
</feature>
<feature type="compositionally biased region" description="Polar residues" evidence="3">
    <location>
        <begin position="350"/>
        <end position="359"/>
    </location>
</feature>
<dbReference type="Pfam" id="PF17921">
    <property type="entry name" value="Integrase_H2C2"/>
    <property type="match status" value="1"/>
</dbReference>
<evidence type="ECO:0000256" key="1">
    <source>
        <dbReference type="ARBA" id="ARBA00023268"/>
    </source>
</evidence>
<dbReference type="Pfam" id="PF00078">
    <property type="entry name" value="RVT_1"/>
    <property type="match status" value="1"/>
</dbReference>
<dbReference type="FunFam" id="3.30.420.10:FF:000032">
    <property type="entry name" value="Retrovirus-related Pol polyprotein from transposon 297-like Protein"/>
    <property type="match status" value="1"/>
</dbReference>
<dbReference type="InterPro" id="IPR001584">
    <property type="entry name" value="Integrase_cat-core"/>
</dbReference>
<dbReference type="FunFam" id="3.30.70.270:FF:000115">
    <property type="entry name" value="Polyprotein of retroviral origin, putative"/>
    <property type="match status" value="1"/>
</dbReference>
<evidence type="ECO:0000313" key="7">
    <source>
        <dbReference type="EMBL" id="KAK3092034.1"/>
    </source>
</evidence>
<dbReference type="Pfam" id="PF17919">
    <property type="entry name" value="RT_RNaseH_2"/>
    <property type="match status" value="1"/>
</dbReference>
<feature type="domain" description="CARD" evidence="4">
    <location>
        <begin position="1700"/>
        <end position="1777"/>
    </location>
</feature>
<dbReference type="Gene3D" id="3.30.70.270">
    <property type="match status" value="2"/>
</dbReference>
<dbReference type="Gene3D" id="1.10.4020.10">
    <property type="entry name" value="DNA breaking-rejoining enzymes"/>
    <property type="match status" value="1"/>
</dbReference>
<dbReference type="PROSITE" id="PS50878">
    <property type="entry name" value="RT_POL"/>
    <property type="match status" value="1"/>
</dbReference>
<keyword evidence="1" id="KW-0511">Multifunctional enzyme</keyword>
<protein>
    <recommendedName>
        <fullName evidence="9">Endonuclease</fullName>
    </recommendedName>
</protein>
<dbReference type="PROSITE" id="PS50994">
    <property type="entry name" value="INTEGRASE"/>
    <property type="match status" value="1"/>
</dbReference>
<dbReference type="PANTHER" id="PTHR37984:SF5">
    <property type="entry name" value="PROTEIN NYNRIN-LIKE"/>
    <property type="match status" value="1"/>
</dbReference>
<dbReference type="Gene3D" id="3.30.420.10">
    <property type="entry name" value="Ribonuclease H-like superfamily/Ribonuclease H"/>
    <property type="match status" value="1"/>
</dbReference>
<organism evidence="7 8">
    <name type="scientific">Pinctada imbricata</name>
    <name type="common">Atlantic pearl-oyster</name>
    <name type="synonym">Pinctada martensii</name>
    <dbReference type="NCBI Taxonomy" id="66713"/>
    <lineage>
        <taxon>Eukaryota</taxon>
        <taxon>Metazoa</taxon>
        <taxon>Spiralia</taxon>
        <taxon>Lophotrochozoa</taxon>
        <taxon>Mollusca</taxon>
        <taxon>Bivalvia</taxon>
        <taxon>Autobranchia</taxon>
        <taxon>Pteriomorphia</taxon>
        <taxon>Pterioida</taxon>
        <taxon>Pterioidea</taxon>
        <taxon>Pteriidae</taxon>
        <taxon>Pinctada</taxon>
    </lineage>
</organism>